<proteinExistence type="predicted"/>
<gene>
    <name evidence="1" type="ORF">CDAR_264111</name>
</gene>
<organism evidence="1 2">
    <name type="scientific">Caerostris darwini</name>
    <dbReference type="NCBI Taxonomy" id="1538125"/>
    <lineage>
        <taxon>Eukaryota</taxon>
        <taxon>Metazoa</taxon>
        <taxon>Ecdysozoa</taxon>
        <taxon>Arthropoda</taxon>
        <taxon>Chelicerata</taxon>
        <taxon>Arachnida</taxon>
        <taxon>Araneae</taxon>
        <taxon>Araneomorphae</taxon>
        <taxon>Entelegynae</taxon>
        <taxon>Araneoidea</taxon>
        <taxon>Araneidae</taxon>
        <taxon>Caerostris</taxon>
    </lineage>
</organism>
<reference evidence="1 2" key="1">
    <citation type="submission" date="2021-06" db="EMBL/GenBank/DDBJ databases">
        <title>Caerostris darwini draft genome.</title>
        <authorList>
            <person name="Kono N."/>
            <person name="Arakawa K."/>
        </authorList>
    </citation>
    <scope>NUCLEOTIDE SEQUENCE [LARGE SCALE GENOMIC DNA]</scope>
</reference>
<dbReference type="Proteomes" id="UP001054837">
    <property type="component" value="Unassembled WGS sequence"/>
</dbReference>
<sequence>MQETHKSVDNFRNEHHYGGINSILYKTKGTKLSQESFNKNCLCSLSQFVIRTASSFLTSFLENYTTVHDCWLEHQGGGGVTWNASKGWKTDRRRHKSFAPVAPFSFGGLFLAASL</sequence>
<dbReference type="EMBL" id="BPLQ01015509">
    <property type="protein sequence ID" value="GIY88592.1"/>
    <property type="molecule type" value="Genomic_DNA"/>
</dbReference>
<accession>A0AAV4X239</accession>
<name>A0AAV4X239_9ARAC</name>
<evidence type="ECO:0000313" key="2">
    <source>
        <dbReference type="Proteomes" id="UP001054837"/>
    </source>
</evidence>
<dbReference type="AlphaFoldDB" id="A0AAV4X239"/>
<keyword evidence="2" id="KW-1185">Reference proteome</keyword>
<evidence type="ECO:0000313" key="1">
    <source>
        <dbReference type="EMBL" id="GIY88592.1"/>
    </source>
</evidence>
<protein>
    <submittedName>
        <fullName evidence="1">Uncharacterized protein</fullName>
    </submittedName>
</protein>
<comment type="caution">
    <text evidence="1">The sequence shown here is derived from an EMBL/GenBank/DDBJ whole genome shotgun (WGS) entry which is preliminary data.</text>
</comment>